<dbReference type="AlphaFoldDB" id="A0A8S1JCQ4"/>
<dbReference type="Proteomes" id="UP000708148">
    <property type="component" value="Unassembled WGS sequence"/>
</dbReference>
<dbReference type="PANTHER" id="PTHR12103:SF15">
    <property type="entry name" value="CYTOSOLIC PURINE 5'-NUCLEOTIDASE"/>
    <property type="match status" value="1"/>
</dbReference>
<dbReference type="CDD" id="cd07522">
    <property type="entry name" value="HAD_cN-II"/>
    <property type="match status" value="1"/>
</dbReference>
<dbReference type="InterPro" id="IPR023214">
    <property type="entry name" value="HAD_sf"/>
</dbReference>
<organism evidence="7 8">
    <name type="scientific">Ostreobium quekettii</name>
    <dbReference type="NCBI Taxonomy" id="121088"/>
    <lineage>
        <taxon>Eukaryota</taxon>
        <taxon>Viridiplantae</taxon>
        <taxon>Chlorophyta</taxon>
        <taxon>core chlorophytes</taxon>
        <taxon>Ulvophyceae</taxon>
        <taxon>TCBD clade</taxon>
        <taxon>Bryopsidales</taxon>
        <taxon>Ostreobineae</taxon>
        <taxon>Ostreobiaceae</taxon>
        <taxon>Ostreobium</taxon>
    </lineage>
</organism>
<dbReference type="InterPro" id="IPR036412">
    <property type="entry name" value="HAD-like_sf"/>
</dbReference>
<feature type="signal peptide" evidence="6">
    <location>
        <begin position="1"/>
        <end position="20"/>
    </location>
</feature>
<keyword evidence="6" id="KW-0732">Signal</keyword>
<proteinExistence type="inferred from homology"/>
<dbReference type="Pfam" id="PF05761">
    <property type="entry name" value="5_nucleotid"/>
    <property type="match status" value="1"/>
</dbReference>
<keyword evidence="3" id="KW-0378">Hydrolase</keyword>
<dbReference type="PANTHER" id="PTHR12103">
    <property type="entry name" value="5'-NUCLEOTIDASE DOMAIN-CONTAINING"/>
    <property type="match status" value="1"/>
</dbReference>
<dbReference type="Gene3D" id="3.40.50.1000">
    <property type="entry name" value="HAD superfamily/HAD-like"/>
    <property type="match status" value="1"/>
</dbReference>
<evidence type="ECO:0000256" key="2">
    <source>
        <dbReference type="ARBA" id="ARBA00022723"/>
    </source>
</evidence>
<accession>A0A8S1JCQ4</accession>
<keyword evidence="5" id="KW-0175">Coiled coil</keyword>
<feature type="chain" id="PRO_5035874549" evidence="6">
    <location>
        <begin position="21"/>
        <end position="675"/>
    </location>
</feature>
<dbReference type="InterPro" id="IPR008380">
    <property type="entry name" value="HAD-SF_hydro_IG_5-nucl"/>
</dbReference>
<feature type="coiled-coil region" evidence="5">
    <location>
        <begin position="511"/>
        <end position="580"/>
    </location>
</feature>
<keyword evidence="4" id="KW-0460">Magnesium</keyword>
<keyword evidence="8" id="KW-1185">Reference proteome</keyword>
<evidence type="ECO:0000313" key="8">
    <source>
        <dbReference type="Proteomes" id="UP000708148"/>
    </source>
</evidence>
<sequence>MHASHKALLVSALLRRGARGCPADHAAFRSDPGVASCVDDPLWVRMCGAGHNSDTARSRSTIGAPTFGARRGECRARGTDLATYCSAEGGNGAWGLDGMRFSAGAGPPPVDELSVTSAPPPPALSEYQPAWTDPRWASPLSVKRRIFCNRSLNMDSVIAVGFDMDYTLAQYRSETFETLAHSRTVEKLVAAFGYPPEIREFKFDWRYMMRGLIIDKKRGNVVKVDRHKYVKIAYHGFRALNREERVSAYSRSEVRESFDEPDYAMIDTLFSLAEAHLFMNLVVLKDAHSEALPGKDYAQIYRDVRQAVDLCHRDGSLKRAVAADPAKYIHSDDCLVDVLNTLRLNGKKTFLATNSLWDYTNVVMNFLLSNRKGSEKNLDWLQYFDAVMTGCAKPAFFSASKPLFVVDPHTGMLGNTDNGAPIIPIGEDDLPSLRMSSTAPHLGNDGQKAKTFQGGTYVDLHKMLGVDSGSDVLYVGDHIYGDILRSKKSLGWRTMLVVPELEAELDILSRHSGIQDELQSLRDQRDALEDQIHRLEWSVRHRSPASSGDDSQSAKVAKMLEELVRQREDIRLKHKSLLRDHHRAFHPVWGRLLKTGYVNSRLAHQIERFACLYTSHIANLTFYSPRKNYRGRVDRMAHEEDLCLGLIDEDDIVQGCGIFEDSMLRESDQGGAGNR</sequence>
<dbReference type="EMBL" id="CAJHUC010002962">
    <property type="protein sequence ID" value="CAD7704846.1"/>
    <property type="molecule type" value="Genomic_DNA"/>
</dbReference>
<comment type="caution">
    <text evidence="7">The sequence shown here is derived from an EMBL/GenBank/DDBJ whole genome shotgun (WGS) entry which is preliminary data.</text>
</comment>
<evidence type="ECO:0000256" key="4">
    <source>
        <dbReference type="ARBA" id="ARBA00022842"/>
    </source>
</evidence>
<dbReference type="OrthoDB" id="10252832at2759"/>
<dbReference type="SUPFAM" id="SSF56784">
    <property type="entry name" value="HAD-like"/>
    <property type="match status" value="1"/>
</dbReference>
<dbReference type="GO" id="GO:0008253">
    <property type="term" value="F:5'-nucleotidase activity"/>
    <property type="evidence" value="ECO:0007669"/>
    <property type="project" value="TreeGrafter"/>
</dbReference>
<reference evidence="7" key="1">
    <citation type="submission" date="2020-12" db="EMBL/GenBank/DDBJ databases">
        <authorList>
            <person name="Iha C."/>
        </authorList>
    </citation>
    <scope>NUCLEOTIDE SEQUENCE</scope>
</reference>
<gene>
    <name evidence="7" type="ORF">OSTQU699_LOCUS10201</name>
</gene>
<dbReference type="GO" id="GO:0046872">
    <property type="term" value="F:metal ion binding"/>
    <property type="evidence" value="ECO:0007669"/>
    <property type="project" value="UniProtKB-KW"/>
</dbReference>
<keyword evidence="2" id="KW-0479">Metal-binding</keyword>
<evidence type="ECO:0000256" key="6">
    <source>
        <dbReference type="SAM" id="SignalP"/>
    </source>
</evidence>
<name>A0A8S1JCQ4_9CHLO</name>
<evidence type="ECO:0000256" key="5">
    <source>
        <dbReference type="SAM" id="Coils"/>
    </source>
</evidence>
<evidence type="ECO:0000256" key="3">
    <source>
        <dbReference type="ARBA" id="ARBA00022801"/>
    </source>
</evidence>
<evidence type="ECO:0000313" key="7">
    <source>
        <dbReference type="EMBL" id="CAD7704846.1"/>
    </source>
</evidence>
<dbReference type="NCBIfam" id="TIGR02244">
    <property type="entry name" value="HAD-IG-Ncltidse"/>
    <property type="match status" value="1"/>
</dbReference>
<comment type="similarity">
    <text evidence="1">Belongs to the 5'(3')-deoxyribonucleotidase family.</text>
</comment>
<evidence type="ECO:0000256" key="1">
    <source>
        <dbReference type="ARBA" id="ARBA00009589"/>
    </source>
</evidence>
<protein>
    <submittedName>
        <fullName evidence="7">Uncharacterized protein</fullName>
    </submittedName>
</protein>